<dbReference type="AlphaFoldDB" id="X1G7G2"/>
<protein>
    <submittedName>
        <fullName evidence="1">Uncharacterized protein</fullName>
    </submittedName>
</protein>
<evidence type="ECO:0000313" key="1">
    <source>
        <dbReference type="EMBL" id="GAH53856.1"/>
    </source>
</evidence>
<accession>X1G7G2</accession>
<comment type="caution">
    <text evidence="1">The sequence shown here is derived from an EMBL/GenBank/DDBJ whole genome shotgun (WGS) entry which is preliminary data.</text>
</comment>
<gene>
    <name evidence="1" type="ORF">S03H2_32165</name>
</gene>
<reference evidence="1" key="1">
    <citation type="journal article" date="2014" name="Front. Microbiol.">
        <title>High frequency of phylogenetically diverse reductive dehalogenase-homologous genes in deep subseafloor sedimentary metagenomes.</title>
        <authorList>
            <person name="Kawai M."/>
            <person name="Futagami T."/>
            <person name="Toyoda A."/>
            <person name="Takaki Y."/>
            <person name="Nishi S."/>
            <person name="Hori S."/>
            <person name="Arai W."/>
            <person name="Tsubouchi T."/>
            <person name="Morono Y."/>
            <person name="Uchiyama I."/>
            <person name="Ito T."/>
            <person name="Fujiyama A."/>
            <person name="Inagaki F."/>
            <person name="Takami H."/>
        </authorList>
    </citation>
    <scope>NUCLEOTIDE SEQUENCE</scope>
    <source>
        <strain evidence="1">Expedition CK06-06</strain>
    </source>
</reference>
<sequence length="60" mass="6822">MSIKRLGFLPPIFPKYSYLVAGYLLDWAGFTKQAGYAFSEFRKNCVDEEPRLLCNASNAL</sequence>
<proteinExistence type="predicted"/>
<organism evidence="1">
    <name type="scientific">marine sediment metagenome</name>
    <dbReference type="NCBI Taxonomy" id="412755"/>
    <lineage>
        <taxon>unclassified sequences</taxon>
        <taxon>metagenomes</taxon>
        <taxon>ecological metagenomes</taxon>
    </lineage>
</organism>
<feature type="non-terminal residue" evidence="1">
    <location>
        <position position="60"/>
    </location>
</feature>
<name>X1G7G2_9ZZZZ</name>
<dbReference type="EMBL" id="BARU01019532">
    <property type="protein sequence ID" value="GAH53856.1"/>
    <property type="molecule type" value="Genomic_DNA"/>
</dbReference>